<dbReference type="EMBL" id="JACJQH010000037">
    <property type="protein sequence ID" value="MBD2198187.1"/>
    <property type="molecule type" value="Genomic_DNA"/>
</dbReference>
<dbReference type="InterPro" id="IPR036271">
    <property type="entry name" value="Tet_transcr_reg_TetR-rel_C_sf"/>
</dbReference>
<dbReference type="InterPro" id="IPR001647">
    <property type="entry name" value="HTH_TetR"/>
</dbReference>
<reference evidence="4 5" key="1">
    <citation type="journal article" date="2020" name="ISME J.">
        <title>Comparative genomics reveals insights into cyanobacterial evolution and habitat adaptation.</title>
        <authorList>
            <person name="Chen M.Y."/>
            <person name="Teng W.K."/>
            <person name="Zhao L."/>
            <person name="Hu C.X."/>
            <person name="Zhou Y.K."/>
            <person name="Han B.P."/>
            <person name="Song L.R."/>
            <person name="Shu W.S."/>
        </authorList>
    </citation>
    <scope>NUCLEOTIDE SEQUENCE [LARGE SCALE GENOMIC DNA]</scope>
    <source>
        <strain evidence="4 5">FACHB-288</strain>
    </source>
</reference>
<dbReference type="Gene3D" id="1.10.10.60">
    <property type="entry name" value="Homeodomain-like"/>
    <property type="match status" value="1"/>
</dbReference>
<dbReference type="PANTHER" id="PTHR30055">
    <property type="entry name" value="HTH-TYPE TRANSCRIPTIONAL REGULATOR RUTR"/>
    <property type="match status" value="1"/>
</dbReference>
<evidence type="ECO:0000256" key="2">
    <source>
        <dbReference type="PROSITE-ProRule" id="PRU00335"/>
    </source>
</evidence>
<dbReference type="Pfam" id="PF00440">
    <property type="entry name" value="TetR_N"/>
    <property type="match status" value="1"/>
</dbReference>
<dbReference type="InterPro" id="IPR050109">
    <property type="entry name" value="HTH-type_TetR-like_transc_reg"/>
</dbReference>
<dbReference type="PANTHER" id="PTHR30055:SF226">
    <property type="entry name" value="HTH-TYPE TRANSCRIPTIONAL REGULATOR PKSA"/>
    <property type="match status" value="1"/>
</dbReference>
<dbReference type="SUPFAM" id="SSF46689">
    <property type="entry name" value="Homeodomain-like"/>
    <property type="match status" value="1"/>
</dbReference>
<organism evidence="4 5">
    <name type="scientific">Calothrix parietina FACHB-288</name>
    <dbReference type="NCBI Taxonomy" id="2692896"/>
    <lineage>
        <taxon>Bacteria</taxon>
        <taxon>Bacillati</taxon>
        <taxon>Cyanobacteriota</taxon>
        <taxon>Cyanophyceae</taxon>
        <taxon>Nostocales</taxon>
        <taxon>Calotrichaceae</taxon>
        <taxon>Calothrix</taxon>
    </lineage>
</organism>
<dbReference type="Proteomes" id="UP000658514">
    <property type="component" value="Unassembled WGS sequence"/>
</dbReference>
<dbReference type="PRINTS" id="PR00455">
    <property type="entry name" value="HTHTETR"/>
</dbReference>
<evidence type="ECO:0000313" key="4">
    <source>
        <dbReference type="EMBL" id="MBD2198187.1"/>
    </source>
</evidence>
<name>A0ABR8AI07_9CYAN</name>
<dbReference type="RefSeq" id="WP_190547151.1">
    <property type="nucleotide sequence ID" value="NZ_CAWPNO010000070.1"/>
</dbReference>
<gene>
    <name evidence="4" type="ORF">H6G24_22220</name>
</gene>
<dbReference type="InterPro" id="IPR009057">
    <property type="entry name" value="Homeodomain-like_sf"/>
</dbReference>
<evidence type="ECO:0000259" key="3">
    <source>
        <dbReference type="PROSITE" id="PS50977"/>
    </source>
</evidence>
<evidence type="ECO:0000313" key="5">
    <source>
        <dbReference type="Proteomes" id="UP000658514"/>
    </source>
</evidence>
<feature type="domain" description="HTH tetR-type" evidence="3">
    <location>
        <begin position="13"/>
        <end position="73"/>
    </location>
</feature>
<keyword evidence="1 2" id="KW-0238">DNA-binding</keyword>
<comment type="caution">
    <text evidence="4">The sequence shown here is derived from an EMBL/GenBank/DDBJ whole genome shotgun (WGS) entry which is preliminary data.</text>
</comment>
<proteinExistence type="predicted"/>
<sequence length="201" mass="23045">MPDDRNSPKQVSSGGRERILEQAEELFRSRGYNTVTMREIADAVGIRQASLYYHFPSKEQLFVSVNERMFERHRLGIEQVIGKNEENLRSQLHAIARWFLSQPPIHFLSMVHTDMPLLDAENTARLTACSSNCIFEPICQIFTQAQQRGEIRQVRPQLLAGFFLSVIESLPLASTFVDDVPKEAIVNEMILVLWEGLRIES</sequence>
<dbReference type="Gene3D" id="1.10.357.10">
    <property type="entry name" value="Tetracycline Repressor, domain 2"/>
    <property type="match status" value="1"/>
</dbReference>
<dbReference type="PROSITE" id="PS50977">
    <property type="entry name" value="HTH_TETR_2"/>
    <property type="match status" value="1"/>
</dbReference>
<evidence type="ECO:0000256" key="1">
    <source>
        <dbReference type="ARBA" id="ARBA00023125"/>
    </source>
</evidence>
<feature type="DNA-binding region" description="H-T-H motif" evidence="2">
    <location>
        <begin position="36"/>
        <end position="55"/>
    </location>
</feature>
<keyword evidence="5" id="KW-1185">Reference proteome</keyword>
<dbReference type="SUPFAM" id="SSF48498">
    <property type="entry name" value="Tetracyclin repressor-like, C-terminal domain"/>
    <property type="match status" value="1"/>
</dbReference>
<protein>
    <submittedName>
        <fullName evidence="4">TetR/AcrR family transcriptional regulator</fullName>
    </submittedName>
</protein>
<accession>A0ABR8AI07</accession>